<name>A0A4R5KLS4_9BACL</name>
<dbReference type="Gene3D" id="3.40.50.2300">
    <property type="match status" value="1"/>
</dbReference>
<evidence type="ECO:0000259" key="5">
    <source>
        <dbReference type="PROSITE" id="PS50045"/>
    </source>
</evidence>
<dbReference type="Gene3D" id="1.10.10.60">
    <property type="entry name" value="Homeodomain-like"/>
    <property type="match status" value="1"/>
</dbReference>
<dbReference type="GO" id="GO:0000156">
    <property type="term" value="F:phosphorelay response regulator activity"/>
    <property type="evidence" value="ECO:0007669"/>
    <property type="project" value="InterPro"/>
</dbReference>
<keyword evidence="3" id="KW-0805">Transcription regulation</keyword>
<dbReference type="InterPro" id="IPR002197">
    <property type="entry name" value="HTH_Fis"/>
</dbReference>
<dbReference type="SUPFAM" id="SSF46689">
    <property type="entry name" value="Homeodomain-like"/>
    <property type="match status" value="1"/>
</dbReference>
<dbReference type="GO" id="GO:0043565">
    <property type="term" value="F:sequence-specific DNA binding"/>
    <property type="evidence" value="ECO:0007669"/>
    <property type="project" value="InterPro"/>
</dbReference>
<keyword evidence="7" id="KW-1185">Reference proteome</keyword>
<dbReference type="Proteomes" id="UP000295636">
    <property type="component" value="Unassembled WGS sequence"/>
</dbReference>
<dbReference type="RefSeq" id="WP_133231457.1">
    <property type="nucleotide sequence ID" value="NZ_SMRT01000010.1"/>
</dbReference>
<dbReference type="PANTHER" id="PTHR32071">
    <property type="entry name" value="TRANSCRIPTIONAL REGULATORY PROTEIN"/>
    <property type="match status" value="1"/>
</dbReference>
<dbReference type="OrthoDB" id="9771372at2"/>
<protein>
    <submittedName>
        <fullName evidence="6">Sigma-54-dependent Fis family transcriptional regulator</fullName>
    </submittedName>
</protein>
<dbReference type="PRINTS" id="PR01590">
    <property type="entry name" value="HTHFIS"/>
</dbReference>
<dbReference type="Pfam" id="PF06506">
    <property type="entry name" value="PrpR_N"/>
    <property type="match status" value="1"/>
</dbReference>
<accession>A0A4R5KLS4</accession>
<dbReference type="SUPFAM" id="SSF159800">
    <property type="entry name" value="PrpR receptor domain-like"/>
    <property type="match status" value="1"/>
</dbReference>
<dbReference type="Gene3D" id="3.40.50.10660">
    <property type="entry name" value="PrpR receptor domain-like"/>
    <property type="match status" value="1"/>
</dbReference>
<dbReference type="AlphaFoldDB" id="A0A4R5KLS4"/>
<keyword evidence="2" id="KW-0067">ATP-binding</keyword>
<dbReference type="Pfam" id="PF02954">
    <property type="entry name" value="HTH_8"/>
    <property type="match status" value="1"/>
</dbReference>
<dbReference type="Gene3D" id="3.40.50.300">
    <property type="entry name" value="P-loop containing nucleotide triphosphate hydrolases"/>
    <property type="match status" value="1"/>
</dbReference>
<evidence type="ECO:0000313" key="7">
    <source>
        <dbReference type="Proteomes" id="UP000295636"/>
    </source>
</evidence>
<dbReference type="InterPro" id="IPR010524">
    <property type="entry name" value="Sig_transdc_resp-reg_PrpR_N"/>
</dbReference>
<dbReference type="InterPro" id="IPR027417">
    <property type="entry name" value="P-loop_NTPase"/>
</dbReference>
<dbReference type="InterPro" id="IPR009057">
    <property type="entry name" value="Homeodomain-like_sf"/>
</dbReference>
<keyword evidence="4" id="KW-0804">Transcription</keyword>
<dbReference type="InterPro" id="IPR002078">
    <property type="entry name" value="Sigma_54_int"/>
</dbReference>
<evidence type="ECO:0000256" key="2">
    <source>
        <dbReference type="ARBA" id="ARBA00022840"/>
    </source>
</evidence>
<dbReference type="SUPFAM" id="SSF52540">
    <property type="entry name" value="P-loop containing nucleoside triphosphate hydrolases"/>
    <property type="match status" value="1"/>
</dbReference>
<reference evidence="6 7" key="1">
    <citation type="submission" date="2019-03" db="EMBL/GenBank/DDBJ databases">
        <title>This is whole genome sequence of Paenibacillus sp MS74 strain.</title>
        <authorList>
            <person name="Trinh H.N."/>
        </authorList>
    </citation>
    <scope>NUCLEOTIDE SEQUENCE [LARGE SCALE GENOMIC DNA]</scope>
    <source>
        <strain evidence="6 7">MS74</strain>
    </source>
</reference>
<evidence type="ECO:0000256" key="1">
    <source>
        <dbReference type="ARBA" id="ARBA00022741"/>
    </source>
</evidence>
<dbReference type="Pfam" id="PF25601">
    <property type="entry name" value="AAA_lid_14"/>
    <property type="match status" value="1"/>
</dbReference>
<dbReference type="InterPro" id="IPR058031">
    <property type="entry name" value="AAA_lid_NorR"/>
</dbReference>
<evidence type="ECO:0000313" key="6">
    <source>
        <dbReference type="EMBL" id="TDF95440.1"/>
    </source>
</evidence>
<dbReference type="GO" id="GO:0006355">
    <property type="term" value="P:regulation of DNA-templated transcription"/>
    <property type="evidence" value="ECO:0007669"/>
    <property type="project" value="InterPro"/>
</dbReference>
<evidence type="ECO:0000256" key="3">
    <source>
        <dbReference type="ARBA" id="ARBA00023015"/>
    </source>
</evidence>
<dbReference type="Gene3D" id="1.10.8.60">
    <property type="match status" value="1"/>
</dbReference>
<dbReference type="EMBL" id="SMRT01000010">
    <property type="protein sequence ID" value="TDF95440.1"/>
    <property type="molecule type" value="Genomic_DNA"/>
</dbReference>
<proteinExistence type="predicted"/>
<organism evidence="6 7">
    <name type="scientific">Paenibacillus piri</name>
    <dbReference type="NCBI Taxonomy" id="2547395"/>
    <lineage>
        <taxon>Bacteria</taxon>
        <taxon>Bacillati</taxon>
        <taxon>Bacillota</taxon>
        <taxon>Bacilli</taxon>
        <taxon>Bacillales</taxon>
        <taxon>Paenibacillaceae</taxon>
        <taxon>Paenibacillus</taxon>
    </lineage>
</organism>
<gene>
    <name evidence="6" type="ORF">E1757_20220</name>
</gene>
<dbReference type="PROSITE" id="PS50045">
    <property type="entry name" value="SIGMA54_INTERACT_4"/>
    <property type="match status" value="1"/>
</dbReference>
<feature type="domain" description="Sigma-54 factor interaction" evidence="5">
    <location>
        <begin position="364"/>
        <end position="519"/>
    </location>
</feature>
<evidence type="ECO:0000256" key="4">
    <source>
        <dbReference type="ARBA" id="ARBA00023163"/>
    </source>
</evidence>
<comment type="caution">
    <text evidence="6">The sequence shown here is derived from an EMBL/GenBank/DDBJ whole genome shotgun (WGS) entry which is preliminary data.</text>
</comment>
<keyword evidence="1" id="KW-0547">Nucleotide-binding</keyword>
<dbReference type="GO" id="GO:0005524">
    <property type="term" value="F:ATP binding"/>
    <property type="evidence" value="ECO:0007669"/>
    <property type="project" value="UniProtKB-KW"/>
</dbReference>
<sequence>MKIKTLVIAPYRGLLELTSSLAEQFDDFELTVIQGDLSESLNSIRQYEAEGYDIIISRGVTASLIKENSKLPVVEIKVSGYDILRLITLLKEYKTQIEMIGFPHIIEAVVAVSRLLNVEIPHTIIHKEDEVDRALENAKKKGALVIVGGTHVVRMAKEKGLQGILITSGKESVLEAFENARNMYHAISGSKFENNMMDSLSNGLETGMAVIRADGELSYFNQSFLRIFNIRSENEASRALHAKLPNLMDLLQKAVKKRQTKTKLELFDPTYKHKITILSQQNDQNQSLFNMYVRPVGESENDIQVQYMEQFLETFPQLIQARGDFQQALNTAMEGLRQQKLVTMYGEMGTGKRVLAGTIQKLLNVEEEHLFDVTVIRGSEEAFIHLKHLLEVSVSHSIIYIRGLERFKLKDQRKLEDMFRSCPALIIISVEKPPLQLKEDGLLDEELYAYLSKTLIYLKPIRENPQELDELIRIFISENNEKYGKQIVGIRPKVEEVFHSHAWKGNLIELRDTIEEMVKSARGEYLDEKLLPTMNSIKFEYSSQYGTRLVNLNQSLQEIQKDIIQIVLQEEDMNQSRAANRLGLNRSTLWRILKD</sequence>